<evidence type="ECO:0000313" key="3">
    <source>
        <dbReference type="Proteomes" id="UP001331936"/>
    </source>
</evidence>
<sequence length="285" mass="31602">MHDHTHQHAPNDHFHGNSMAALLDLDAKVHRPYLDALLDRVAEQLGREPHTIVDIGAGTGAGTFALAGRFPRAEVIAVDQSTDMLDRLRNAARHNGLDTRVRTVEADLDSGWPAIDSADFVWAALSLHHIEDPDALLRQLLDVLNPDGMLVITEMASPVRFLPDDIGIGAPGLEIRCQEAADTQRWDVHPDWSDNLRRAGFDVAGVQRIDIDIAPVDHTAREYAHAVLSRTREGLEKRLSADDLDVLDRLVSEHGPDSVLHRSDLAVRGARNVWMARRSTKEEAR</sequence>
<dbReference type="EC" id="2.1.-.-" evidence="2"/>
<name>A0ABU7JTR5_9NOCA</name>
<dbReference type="SUPFAM" id="SSF53335">
    <property type="entry name" value="S-adenosyl-L-methionine-dependent methyltransferases"/>
    <property type="match status" value="1"/>
</dbReference>
<gene>
    <name evidence="2" type="ORF">Q8814_15090</name>
</gene>
<protein>
    <submittedName>
        <fullName evidence="2">Class I SAM-dependent methyltransferase</fullName>
        <ecNumber evidence="2">2.1.-.-</ecNumber>
    </submittedName>
</protein>
<evidence type="ECO:0000313" key="2">
    <source>
        <dbReference type="EMBL" id="MEE2033426.1"/>
    </source>
</evidence>
<evidence type="ECO:0000259" key="1">
    <source>
        <dbReference type="Pfam" id="PF13649"/>
    </source>
</evidence>
<feature type="domain" description="Methyltransferase" evidence="1">
    <location>
        <begin position="52"/>
        <end position="148"/>
    </location>
</feature>
<reference evidence="2 3" key="1">
    <citation type="submission" date="2023-08" db="EMBL/GenBank/DDBJ databases">
        <authorList>
            <person name="Girao M."/>
            <person name="Carvalho M.F."/>
        </authorList>
    </citation>
    <scope>NUCLEOTIDE SEQUENCE [LARGE SCALE GENOMIC DNA]</scope>
    <source>
        <strain evidence="2 3">CC-R104</strain>
    </source>
</reference>
<dbReference type="RefSeq" id="WP_330152832.1">
    <property type="nucleotide sequence ID" value="NZ_JAUZMZ010000082.1"/>
</dbReference>
<keyword evidence="2" id="KW-0489">Methyltransferase</keyword>
<dbReference type="PANTHER" id="PTHR43591">
    <property type="entry name" value="METHYLTRANSFERASE"/>
    <property type="match status" value="1"/>
</dbReference>
<proteinExistence type="predicted"/>
<dbReference type="Proteomes" id="UP001331936">
    <property type="component" value="Unassembled WGS sequence"/>
</dbReference>
<keyword evidence="2" id="KW-0808">Transferase</keyword>
<comment type="caution">
    <text evidence="2">The sequence shown here is derived from an EMBL/GenBank/DDBJ whole genome shotgun (WGS) entry which is preliminary data.</text>
</comment>
<dbReference type="EMBL" id="JAUZMZ010000082">
    <property type="protein sequence ID" value="MEE2033426.1"/>
    <property type="molecule type" value="Genomic_DNA"/>
</dbReference>
<dbReference type="Gene3D" id="3.40.50.150">
    <property type="entry name" value="Vaccinia Virus protein VP39"/>
    <property type="match status" value="1"/>
</dbReference>
<keyword evidence="3" id="KW-1185">Reference proteome</keyword>
<accession>A0ABU7JTR5</accession>
<organism evidence="2 3">
    <name type="scientific">Rhodococcus chondri</name>
    <dbReference type="NCBI Taxonomy" id="3065941"/>
    <lineage>
        <taxon>Bacteria</taxon>
        <taxon>Bacillati</taxon>
        <taxon>Actinomycetota</taxon>
        <taxon>Actinomycetes</taxon>
        <taxon>Mycobacteriales</taxon>
        <taxon>Nocardiaceae</taxon>
        <taxon>Rhodococcus</taxon>
    </lineage>
</organism>
<dbReference type="GO" id="GO:0032259">
    <property type="term" value="P:methylation"/>
    <property type="evidence" value="ECO:0007669"/>
    <property type="project" value="UniProtKB-KW"/>
</dbReference>
<dbReference type="Pfam" id="PF13649">
    <property type="entry name" value="Methyltransf_25"/>
    <property type="match status" value="1"/>
</dbReference>
<dbReference type="GO" id="GO:0008168">
    <property type="term" value="F:methyltransferase activity"/>
    <property type="evidence" value="ECO:0007669"/>
    <property type="project" value="UniProtKB-KW"/>
</dbReference>
<dbReference type="InterPro" id="IPR029063">
    <property type="entry name" value="SAM-dependent_MTases_sf"/>
</dbReference>
<dbReference type="CDD" id="cd02440">
    <property type="entry name" value="AdoMet_MTases"/>
    <property type="match status" value="1"/>
</dbReference>
<dbReference type="InterPro" id="IPR041698">
    <property type="entry name" value="Methyltransf_25"/>
</dbReference>